<keyword evidence="3" id="KW-0677">Repeat</keyword>
<evidence type="ECO:0000256" key="2">
    <source>
        <dbReference type="ARBA" id="ARBA00022723"/>
    </source>
</evidence>
<dbReference type="GO" id="GO:0005634">
    <property type="term" value="C:nucleus"/>
    <property type="evidence" value="ECO:0007669"/>
    <property type="project" value="UniProtKB-SubCell"/>
</dbReference>
<gene>
    <name evidence="9" type="ORF">TDIB3V08_LOCUS4807</name>
</gene>
<dbReference type="GO" id="GO:0000981">
    <property type="term" value="F:DNA-binding transcription factor activity, RNA polymerase II-specific"/>
    <property type="evidence" value="ECO:0007669"/>
    <property type="project" value="TreeGrafter"/>
</dbReference>
<keyword evidence="2" id="KW-0479">Metal-binding</keyword>
<feature type="domain" description="C2H2-type" evidence="8">
    <location>
        <begin position="22"/>
        <end position="49"/>
    </location>
</feature>
<protein>
    <recommendedName>
        <fullName evidence="8">C2H2-type domain-containing protein</fullName>
    </recommendedName>
</protein>
<evidence type="ECO:0000256" key="1">
    <source>
        <dbReference type="ARBA" id="ARBA00004123"/>
    </source>
</evidence>
<dbReference type="InterPro" id="IPR036236">
    <property type="entry name" value="Znf_C2H2_sf"/>
</dbReference>
<dbReference type="PROSITE" id="PS50157">
    <property type="entry name" value="ZINC_FINGER_C2H2_2"/>
    <property type="match status" value="3"/>
</dbReference>
<evidence type="ECO:0000256" key="5">
    <source>
        <dbReference type="ARBA" id="ARBA00022833"/>
    </source>
</evidence>
<dbReference type="AlphaFoldDB" id="A0A7R8Z9I1"/>
<dbReference type="PANTHER" id="PTHR24394:SF29">
    <property type="entry name" value="MYONEURIN"/>
    <property type="match status" value="1"/>
</dbReference>
<sequence>MKFRSRYSFHAHVATHYDARDFKCTMCPKTFKTAAGLSSHKNNHTKPYACSVCKRKFNTSFAERKHRLSHSTGKNMLKYVCDLCGACYARSFGLRDHLIAHNEEAMGKVPTREDATPQNIRDSLTPVVAPKAVHFVEIEETVLSS</sequence>
<dbReference type="GO" id="GO:0008270">
    <property type="term" value="F:zinc ion binding"/>
    <property type="evidence" value="ECO:0007669"/>
    <property type="project" value="UniProtKB-KW"/>
</dbReference>
<evidence type="ECO:0000256" key="6">
    <source>
        <dbReference type="ARBA" id="ARBA00023242"/>
    </source>
</evidence>
<comment type="subcellular location">
    <subcellularLocation>
        <location evidence="1">Nucleus</location>
    </subcellularLocation>
</comment>
<dbReference type="Pfam" id="PF00096">
    <property type="entry name" value="zf-C2H2"/>
    <property type="match status" value="2"/>
</dbReference>
<feature type="domain" description="C2H2-type" evidence="8">
    <location>
        <begin position="48"/>
        <end position="75"/>
    </location>
</feature>
<accession>A0A7R8Z9I1</accession>
<evidence type="ECO:0000256" key="4">
    <source>
        <dbReference type="ARBA" id="ARBA00022771"/>
    </source>
</evidence>
<evidence type="ECO:0000256" key="7">
    <source>
        <dbReference type="PROSITE-ProRule" id="PRU00042"/>
    </source>
</evidence>
<keyword evidence="5" id="KW-0862">Zinc</keyword>
<keyword evidence="6" id="KW-0539">Nucleus</keyword>
<name>A0A7R8Z9I1_TIMDO</name>
<reference evidence="9" key="1">
    <citation type="submission" date="2020-11" db="EMBL/GenBank/DDBJ databases">
        <authorList>
            <person name="Tran Van P."/>
        </authorList>
    </citation>
    <scope>NUCLEOTIDE SEQUENCE</scope>
</reference>
<feature type="domain" description="C2H2-type" evidence="8">
    <location>
        <begin position="79"/>
        <end position="106"/>
    </location>
</feature>
<organism evidence="9">
    <name type="scientific">Timema douglasi</name>
    <name type="common">Walking stick</name>
    <dbReference type="NCBI Taxonomy" id="61478"/>
    <lineage>
        <taxon>Eukaryota</taxon>
        <taxon>Metazoa</taxon>
        <taxon>Ecdysozoa</taxon>
        <taxon>Arthropoda</taxon>
        <taxon>Hexapoda</taxon>
        <taxon>Insecta</taxon>
        <taxon>Pterygota</taxon>
        <taxon>Neoptera</taxon>
        <taxon>Polyneoptera</taxon>
        <taxon>Phasmatodea</taxon>
        <taxon>Timematodea</taxon>
        <taxon>Timematoidea</taxon>
        <taxon>Timematidae</taxon>
        <taxon>Timema</taxon>
    </lineage>
</organism>
<evidence type="ECO:0000313" key="9">
    <source>
        <dbReference type="EMBL" id="CAD7198528.1"/>
    </source>
</evidence>
<dbReference type="EMBL" id="OA566228">
    <property type="protein sequence ID" value="CAD7198528.1"/>
    <property type="molecule type" value="Genomic_DNA"/>
</dbReference>
<proteinExistence type="predicted"/>
<evidence type="ECO:0000256" key="3">
    <source>
        <dbReference type="ARBA" id="ARBA00022737"/>
    </source>
</evidence>
<dbReference type="PANTHER" id="PTHR24394">
    <property type="entry name" value="ZINC FINGER PROTEIN"/>
    <property type="match status" value="1"/>
</dbReference>
<dbReference type="SUPFAM" id="SSF57667">
    <property type="entry name" value="beta-beta-alpha zinc fingers"/>
    <property type="match status" value="2"/>
</dbReference>
<dbReference type="InterPro" id="IPR013087">
    <property type="entry name" value="Znf_C2H2_type"/>
</dbReference>
<keyword evidence="4 7" id="KW-0863">Zinc-finger</keyword>
<dbReference type="PROSITE" id="PS00028">
    <property type="entry name" value="ZINC_FINGER_C2H2_1"/>
    <property type="match status" value="3"/>
</dbReference>
<dbReference type="SMART" id="SM00355">
    <property type="entry name" value="ZnF_C2H2"/>
    <property type="match status" value="3"/>
</dbReference>
<dbReference type="Gene3D" id="3.30.160.60">
    <property type="entry name" value="Classic Zinc Finger"/>
    <property type="match status" value="2"/>
</dbReference>
<evidence type="ECO:0000259" key="8">
    <source>
        <dbReference type="PROSITE" id="PS50157"/>
    </source>
</evidence>